<dbReference type="InterPro" id="IPR050134">
    <property type="entry name" value="NAD-dep_sirtuin_deacylases"/>
</dbReference>
<proteinExistence type="inferred from homology"/>
<dbReference type="PROSITE" id="PS50305">
    <property type="entry name" value="SIRTUIN"/>
    <property type="match status" value="1"/>
</dbReference>
<dbReference type="GO" id="GO:0005634">
    <property type="term" value="C:nucleus"/>
    <property type="evidence" value="ECO:0007669"/>
    <property type="project" value="TreeGrafter"/>
</dbReference>
<dbReference type="PANTHER" id="PTHR11085">
    <property type="entry name" value="NAD-DEPENDENT PROTEIN DEACYLASE SIRTUIN-5, MITOCHONDRIAL-RELATED"/>
    <property type="match status" value="1"/>
</dbReference>
<dbReference type="GO" id="GO:0070403">
    <property type="term" value="F:NAD+ binding"/>
    <property type="evidence" value="ECO:0007669"/>
    <property type="project" value="InterPro"/>
</dbReference>
<sequence>MGQEQSAPSVGKNTPPRTLKARTVDGVAQLIKEGRAKKVVVMTGAGISTSAGIPDFRSPDTGLYANLQRLNLPFAEAVFDISYFRNNPLPFYTLAQELFPGKYRPTITHSFINLLHQKGLLMKLFTQNIDCLEREAGVPDDKIIEAHGSFARQSCIECRKPYPRDLMEKAIREKSVPRCLEDGCGGLVKPEIVFFGEQLPSEFFANRHLPEEADLCIVMGTSLSVQPFASLPGFCTDSTPRVLINQEQVGGIGLRPDDVLVLGDCDEGVRKLAGALGWLDELEALWAKTAPGRQPKTEKERLKKSRDEQLQEEVEKMTKEVEENLKISEGHKSWLEQHVVEKAAKASESEPAVPVPSTAQADLQEPAAPEPAISQPTVPEPAAPEPAIPEQAAEELDATEQAPTELVSTASTAGTSTPPDPSTIEVETPISEPITETTPTESDSAAVAEDSITKQPESEEPTPAQPTSAEPTAEANTAPAELPTETIAPTAAPEQQRPEQGDLGLSHVFPFLSTASQQSSVQTSQQKTQQKAHQDELGLSHVFPWAKKSSL</sequence>
<dbReference type="InterPro" id="IPR026591">
    <property type="entry name" value="Sirtuin_cat_small_dom_sf"/>
</dbReference>
<feature type="domain" description="Deacetylase sirtuin-type" evidence="9">
    <location>
        <begin position="17"/>
        <end position="279"/>
    </location>
</feature>
<dbReference type="EMBL" id="MU006574">
    <property type="protein sequence ID" value="KAF2747112.1"/>
    <property type="molecule type" value="Genomic_DNA"/>
</dbReference>
<feature type="binding site" evidence="7">
    <location>
        <position position="158"/>
    </location>
    <ligand>
        <name>Zn(2+)</name>
        <dbReference type="ChEBI" id="CHEBI:29105"/>
    </ligand>
</feature>
<keyword evidence="4 7" id="KW-0479">Metal-binding</keyword>
<dbReference type="InterPro" id="IPR026590">
    <property type="entry name" value="Ssirtuin_cat_dom"/>
</dbReference>
<evidence type="ECO:0000313" key="10">
    <source>
        <dbReference type="EMBL" id="KAF2747112.1"/>
    </source>
</evidence>
<comment type="cofactor">
    <cofactor evidence="1">
        <name>Zn(2+)</name>
        <dbReference type="ChEBI" id="CHEBI:29105"/>
    </cofactor>
</comment>
<gene>
    <name evidence="10" type="ORF">M011DRAFT_467999</name>
</gene>
<keyword evidence="3" id="KW-0808">Transferase</keyword>
<dbReference type="Proteomes" id="UP000799440">
    <property type="component" value="Unassembled WGS sequence"/>
</dbReference>
<evidence type="ECO:0000256" key="7">
    <source>
        <dbReference type="PROSITE-ProRule" id="PRU00236"/>
    </source>
</evidence>
<evidence type="ECO:0000256" key="4">
    <source>
        <dbReference type="ARBA" id="ARBA00022723"/>
    </source>
</evidence>
<dbReference type="GO" id="GO:0046872">
    <property type="term" value="F:metal ion binding"/>
    <property type="evidence" value="ECO:0007669"/>
    <property type="project" value="UniProtKB-KW"/>
</dbReference>
<keyword evidence="6" id="KW-0520">NAD</keyword>
<feature type="binding site" evidence="7">
    <location>
        <position position="179"/>
    </location>
    <ligand>
        <name>Zn(2+)</name>
        <dbReference type="ChEBI" id="CHEBI:29105"/>
    </ligand>
</feature>
<feature type="compositionally biased region" description="Low complexity" evidence="8">
    <location>
        <begin position="466"/>
        <end position="486"/>
    </location>
</feature>
<feature type="binding site" evidence="7">
    <location>
        <position position="184"/>
    </location>
    <ligand>
        <name>Zn(2+)</name>
        <dbReference type="ChEBI" id="CHEBI:29105"/>
    </ligand>
</feature>
<feature type="binding site" evidence="7">
    <location>
        <position position="155"/>
    </location>
    <ligand>
        <name>Zn(2+)</name>
        <dbReference type="ChEBI" id="CHEBI:29105"/>
    </ligand>
</feature>
<feature type="active site" description="Proton acceptor" evidence="7">
    <location>
        <position position="147"/>
    </location>
</feature>
<feature type="compositionally biased region" description="Low complexity" evidence="8">
    <location>
        <begin position="513"/>
        <end position="531"/>
    </location>
</feature>
<dbReference type="AlphaFoldDB" id="A0A6A6V903"/>
<evidence type="ECO:0000256" key="6">
    <source>
        <dbReference type="ARBA" id="ARBA00023027"/>
    </source>
</evidence>
<feature type="compositionally biased region" description="Basic and acidic residues" evidence="8">
    <location>
        <begin position="295"/>
        <end position="317"/>
    </location>
</feature>
<feature type="compositionally biased region" description="Low complexity" evidence="8">
    <location>
        <begin position="408"/>
        <end position="444"/>
    </location>
</feature>
<keyword evidence="5 7" id="KW-0862">Zinc</keyword>
<evidence type="ECO:0000259" key="9">
    <source>
        <dbReference type="PROSITE" id="PS50305"/>
    </source>
</evidence>
<accession>A0A6A6V903</accession>
<evidence type="ECO:0000256" key="1">
    <source>
        <dbReference type="ARBA" id="ARBA00001947"/>
    </source>
</evidence>
<dbReference type="SUPFAM" id="SSF52467">
    <property type="entry name" value="DHS-like NAD/FAD-binding domain"/>
    <property type="match status" value="1"/>
</dbReference>
<reference evidence="10" key="1">
    <citation type="journal article" date="2020" name="Stud. Mycol.">
        <title>101 Dothideomycetes genomes: a test case for predicting lifestyles and emergence of pathogens.</title>
        <authorList>
            <person name="Haridas S."/>
            <person name="Albert R."/>
            <person name="Binder M."/>
            <person name="Bloem J."/>
            <person name="Labutti K."/>
            <person name="Salamov A."/>
            <person name="Andreopoulos B."/>
            <person name="Baker S."/>
            <person name="Barry K."/>
            <person name="Bills G."/>
            <person name="Bluhm B."/>
            <person name="Cannon C."/>
            <person name="Castanera R."/>
            <person name="Culley D."/>
            <person name="Daum C."/>
            <person name="Ezra D."/>
            <person name="Gonzalez J."/>
            <person name="Henrissat B."/>
            <person name="Kuo A."/>
            <person name="Liang C."/>
            <person name="Lipzen A."/>
            <person name="Lutzoni F."/>
            <person name="Magnuson J."/>
            <person name="Mondo S."/>
            <person name="Nolan M."/>
            <person name="Ohm R."/>
            <person name="Pangilinan J."/>
            <person name="Park H.-J."/>
            <person name="Ramirez L."/>
            <person name="Alfaro M."/>
            <person name="Sun H."/>
            <person name="Tritt A."/>
            <person name="Yoshinaga Y."/>
            <person name="Zwiers L.-H."/>
            <person name="Turgeon B."/>
            <person name="Goodwin S."/>
            <person name="Spatafora J."/>
            <person name="Crous P."/>
            <person name="Grigoriev I."/>
        </authorList>
    </citation>
    <scope>NUCLEOTIDE SEQUENCE</scope>
    <source>
        <strain evidence="10">CBS 119925</strain>
    </source>
</reference>
<dbReference type="Gene3D" id="3.30.1600.10">
    <property type="entry name" value="SIR2/SIRT2 'Small Domain"/>
    <property type="match status" value="1"/>
</dbReference>
<dbReference type="OrthoDB" id="420264at2759"/>
<evidence type="ECO:0000256" key="5">
    <source>
        <dbReference type="ARBA" id="ARBA00022833"/>
    </source>
</evidence>
<evidence type="ECO:0000313" key="11">
    <source>
        <dbReference type="Proteomes" id="UP000799440"/>
    </source>
</evidence>
<evidence type="ECO:0000256" key="8">
    <source>
        <dbReference type="SAM" id="MobiDB-lite"/>
    </source>
</evidence>
<dbReference type="PANTHER" id="PTHR11085:SF6">
    <property type="entry name" value="NAD-DEPENDENT PROTEIN DEACETYLASE SIRTUIN-2"/>
    <property type="match status" value="1"/>
</dbReference>
<feature type="region of interest" description="Disordered" evidence="8">
    <location>
        <begin position="342"/>
        <end position="551"/>
    </location>
</feature>
<dbReference type="Gene3D" id="3.40.50.1220">
    <property type="entry name" value="TPP-binding domain"/>
    <property type="match status" value="1"/>
</dbReference>
<dbReference type="GO" id="GO:0017136">
    <property type="term" value="F:histone deacetylase activity, NAD-dependent"/>
    <property type="evidence" value="ECO:0007669"/>
    <property type="project" value="TreeGrafter"/>
</dbReference>
<dbReference type="Pfam" id="PF02146">
    <property type="entry name" value="SIR2"/>
    <property type="match status" value="1"/>
</dbReference>
<evidence type="ECO:0000256" key="3">
    <source>
        <dbReference type="ARBA" id="ARBA00022679"/>
    </source>
</evidence>
<name>A0A6A6V903_9PLEO</name>
<evidence type="ECO:0000256" key="2">
    <source>
        <dbReference type="ARBA" id="ARBA00006924"/>
    </source>
</evidence>
<dbReference type="InterPro" id="IPR029035">
    <property type="entry name" value="DHS-like_NAD/FAD-binding_dom"/>
</dbReference>
<comment type="similarity">
    <text evidence="2">Belongs to the sirtuin family. Class I subfamily.</text>
</comment>
<keyword evidence="11" id="KW-1185">Reference proteome</keyword>
<dbReference type="CDD" id="cd01408">
    <property type="entry name" value="SIRT1"/>
    <property type="match status" value="1"/>
</dbReference>
<feature type="region of interest" description="Disordered" evidence="8">
    <location>
        <begin position="290"/>
        <end position="317"/>
    </location>
</feature>
<organism evidence="10 11">
    <name type="scientific">Sporormia fimetaria CBS 119925</name>
    <dbReference type="NCBI Taxonomy" id="1340428"/>
    <lineage>
        <taxon>Eukaryota</taxon>
        <taxon>Fungi</taxon>
        <taxon>Dikarya</taxon>
        <taxon>Ascomycota</taxon>
        <taxon>Pezizomycotina</taxon>
        <taxon>Dothideomycetes</taxon>
        <taxon>Pleosporomycetidae</taxon>
        <taxon>Pleosporales</taxon>
        <taxon>Sporormiaceae</taxon>
        <taxon>Sporormia</taxon>
    </lineage>
</organism>
<protein>
    <submittedName>
        <fullName evidence="10">SIR2-domain-containing protein</fullName>
    </submittedName>
</protein>
<dbReference type="InterPro" id="IPR003000">
    <property type="entry name" value="Sirtuin"/>
</dbReference>
<feature type="compositionally biased region" description="Pro residues" evidence="8">
    <location>
        <begin position="378"/>
        <end position="387"/>
    </location>
</feature>